<proteinExistence type="predicted"/>
<evidence type="ECO:0000313" key="3">
    <source>
        <dbReference type="Proteomes" id="UP000742024"/>
    </source>
</evidence>
<accession>A0ABQ7PBQ0</accession>
<feature type="non-terminal residue" evidence="2">
    <location>
        <position position="56"/>
    </location>
</feature>
<dbReference type="EMBL" id="SRPR01000139">
    <property type="protein sequence ID" value="KAG5958702.1"/>
    <property type="molecule type" value="Genomic_DNA"/>
</dbReference>
<reference evidence="2 3" key="1">
    <citation type="journal article" date="2020" name="bioRxiv">
        <title>Whole genome comparisons of ergot fungi reveals the divergence and evolution of species within the genus Claviceps are the result of varying mechanisms driving genome evolution and host range expansion.</title>
        <authorList>
            <person name="Wyka S.A."/>
            <person name="Mondo S.J."/>
            <person name="Liu M."/>
            <person name="Dettman J."/>
            <person name="Nalam V."/>
            <person name="Broders K.D."/>
        </authorList>
    </citation>
    <scope>NUCLEOTIDE SEQUENCE [LARGE SCALE GENOMIC DNA]</scope>
    <source>
        <strain evidence="2 3">LM583</strain>
    </source>
</reference>
<protein>
    <submittedName>
        <fullName evidence="2">Uncharacterized protein</fullName>
    </submittedName>
</protein>
<feature type="region of interest" description="Disordered" evidence="1">
    <location>
        <begin position="1"/>
        <end position="47"/>
    </location>
</feature>
<comment type="caution">
    <text evidence="2">The sequence shown here is derived from an EMBL/GenBank/DDBJ whole genome shotgun (WGS) entry which is preliminary data.</text>
</comment>
<dbReference type="Proteomes" id="UP000742024">
    <property type="component" value="Unassembled WGS sequence"/>
</dbReference>
<feature type="compositionally biased region" description="Basic and acidic residues" evidence="1">
    <location>
        <begin position="20"/>
        <end position="30"/>
    </location>
</feature>
<evidence type="ECO:0000313" key="2">
    <source>
        <dbReference type="EMBL" id="KAG5958702.1"/>
    </source>
</evidence>
<evidence type="ECO:0000256" key="1">
    <source>
        <dbReference type="SAM" id="MobiDB-lite"/>
    </source>
</evidence>
<gene>
    <name evidence="2" type="ORF">E4U57_001126</name>
</gene>
<sequence>MSSSAFSAFGSSRPAIISPRTRDRQARGKDVYYQSEEGTDDEMDDGVDEAMLLGEG</sequence>
<feature type="compositionally biased region" description="Low complexity" evidence="1">
    <location>
        <begin position="1"/>
        <end position="12"/>
    </location>
</feature>
<organism evidence="2 3">
    <name type="scientific">Claviceps arundinis</name>
    <dbReference type="NCBI Taxonomy" id="1623583"/>
    <lineage>
        <taxon>Eukaryota</taxon>
        <taxon>Fungi</taxon>
        <taxon>Dikarya</taxon>
        <taxon>Ascomycota</taxon>
        <taxon>Pezizomycotina</taxon>
        <taxon>Sordariomycetes</taxon>
        <taxon>Hypocreomycetidae</taxon>
        <taxon>Hypocreales</taxon>
        <taxon>Clavicipitaceae</taxon>
        <taxon>Claviceps</taxon>
    </lineage>
</organism>
<feature type="compositionally biased region" description="Acidic residues" evidence="1">
    <location>
        <begin position="37"/>
        <end position="47"/>
    </location>
</feature>
<name>A0ABQ7PBQ0_9HYPO</name>
<keyword evidence="3" id="KW-1185">Reference proteome</keyword>